<evidence type="ECO:0000313" key="2">
    <source>
        <dbReference type="EMBL" id="KKY19264.1"/>
    </source>
</evidence>
<gene>
    <name evidence="2" type="ORF">UCDDS831_g05468</name>
</gene>
<reference evidence="2 3" key="2">
    <citation type="submission" date="2015-05" db="EMBL/GenBank/DDBJ databases">
        <title>Distinctive expansion of gene families associated with plant cell wall degradation and secondary metabolism in the genomes of grapevine trunk pathogens.</title>
        <authorList>
            <person name="Lawrence D.P."/>
            <person name="Travadon R."/>
            <person name="Rolshausen P.E."/>
            <person name="Baumgartner K."/>
        </authorList>
    </citation>
    <scope>NUCLEOTIDE SEQUENCE [LARGE SCALE GENOMIC DNA]</scope>
    <source>
        <strain evidence="2">DS831</strain>
    </source>
</reference>
<accession>A0A0G2E9N7</accession>
<organism evidence="2 3">
    <name type="scientific">Diplodia seriata</name>
    <dbReference type="NCBI Taxonomy" id="420778"/>
    <lineage>
        <taxon>Eukaryota</taxon>
        <taxon>Fungi</taxon>
        <taxon>Dikarya</taxon>
        <taxon>Ascomycota</taxon>
        <taxon>Pezizomycotina</taxon>
        <taxon>Dothideomycetes</taxon>
        <taxon>Dothideomycetes incertae sedis</taxon>
        <taxon>Botryosphaeriales</taxon>
        <taxon>Botryosphaeriaceae</taxon>
        <taxon>Diplodia</taxon>
    </lineage>
</organism>
<keyword evidence="1" id="KW-0472">Membrane</keyword>
<keyword evidence="1" id="KW-1133">Transmembrane helix</keyword>
<proteinExistence type="predicted"/>
<feature type="transmembrane region" description="Helical" evidence="1">
    <location>
        <begin position="274"/>
        <end position="296"/>
    </location>
</feature>
<protein>
    <submittedName>
        <fullName evidence="2">Uncharacterized protein</fullName>
    </submittedName>
</protein>
<comment type="caution">
    <text evidence="2">The sequence shown here is derived from an EMBL/GenBank/DDBJ whole genome shotgun (WGS) entry which is preliminary data.</text>
</comment>
<reference evidence="2 3" key="1">
    <citation type="submission" date="2015-03" db="EMBL/GenBank/DDBJ databases">
        <authorList>
            <person name="Morales-Cruz A."/>
            <person name="Amrine K.C."/>
            <person name="Cantu D."/>
        </authorList>
    </citation>
    <scope>NUCLEOTIDE SEQUENCE [LARGE SCALE GENOMIC DNA]</scope>
    <source>
        <strain evidence="2">DS831</strain>
    </source>
</reference>
<dbReference type="AlphaFoldDB" id="A0A0G2E9N7"/>
<evidence type="ECO:0000313" key="3">
    <source>
        <dbReference type="Proteomes" id="UP000034182"/>
    </source>
</evidence>
<sequence length="363" mass="39430">MLDAYNNTSNGTYRPRFNHDTTKQGEGWDFSGDGPWMNLQPSNWTLKEPCEATGTCSPYCEVFRTCGRPGLNVSLCFDALFPDLDLPVKFNATRSRSEPKVTFDDARNQLDFTAVRRQLGATTTSSSPPLSPADRGIMTLSPASVRAALDALRPADRSAQKSAQLLDTSSLWFTLNPDYNGGGTDWTFCRDGAQCAYGGTFDANTSTTLASVQQGVLMRQILNDTHDPARALSAALTVLARMHFYDAAATFNAPRTAAATFFVTKTFPQRARGLAVVLAVCAAHVLVVAGVAACFARATAYSLLDNSWAAAAQMQTESVGEILRTATALKDRDVEEMVKGSGRGRQTVRVRHNWETGRIEAME</sequence>
<evidence type="ECO:0000256" key="1">
    <source>
        <dbReference type="SAM" id="Phobius"/>
    </source>
</evidence>
<keyword evidence="1" id="KW-0812">Transmembrane</keyword>
<dbReference type="EMBL" id="LAQI01000113">
    <property type="protein sequence ID" value="KKY19264.1"/>
    <property type="molecule type" value="Genomic_DNA"/>
</dbReference>
<name>A0A0G2E9N7_9PEZI</name>
<dbReference type="Proteomes" id="UP000034182">
    <property type="component" value="Unassembled WGS sequence"/>
</dbReference>